<dbReference type="PANTHER" id="PTHR46211:SF14">
    <property type="entry name" value="GLYCEROPHOSPHODIESTER PHOSPHODIESTERASE"/>
    <property type="match status" value="1"/>
</dbReference>
<evidence type="ECO:0000256" key="4">
    <source>
        <dbReference type="SAM" id="Phobius"/>
    </source>
</evidence>
<dbReference type="GO" id="GO:0006071">
    <property type="term" value="P:glycerol metabolic process"/>
    <property type="evidence" value="ECO:0007669"/>
    <property type="project" value="UniProtKB-KW"/>
</dbReference>
<reference evidence="6 7" key="1">
    <citation type="journal article" date="2024" name="Nat. Commun.">
        <title>Phylogenomics reveals the evolutionary origins of lichenization in chlorophyte algae.</title>
        <authorList>
            <person name="Puginier C."/>
            <person name="Libourel C."/>
            <person name="Otte J."/>
            <person name="Skaloud P."/>
            <person name="Haon M."/>
            <person name="Grisel S."/>
            <person name="Petersen M."/>
            <person name="Berrin J.G."/>
            <person name="Delaux P.M."/>
            <person name="Dal Grande F."/>
            <person name="Keller J."/>
        </authorList>
    </citation>
    <scope>NUCLEOTIDE SEQUENCE [LARGE SCALE GENOMIC DNA]</scope>
    <source>
        <strain evidence="6 7">SAG 2043</strain>
    </source>
</reference>
<keyword evidence="4" id="KW-1133">Transmembrane helix</keyword>
<keyword evidence="7" id="KW-1185">Reference proteome</keyword>
<sequence length="362" mass="39572">MAEPRLTYLSWCPNPTGFLLASGPAPPGTVLDARSAIVGRDTACAPVGLGLHSRFSNALWATSTSHPAQAVRLAGMVLISIILVTRSYRLFLRWDARTVLLLASLCPLLPWMALPLAIFGLAFLAWQLRQQPEINAGHRSGAGGFKGPHCENTLEALADLIERDNGAEGPLAHLHYVEFDIHETADNKLVVLHDLGSVWHASKDAQINAAVGNDLQKQGVNIAKATAKDVTAAQLQTIHVGGRKGVRVPTLSQYLRCCQQLGLRRSIAVEIKSIWSDSGRAKFVELLRDYKLQHCLALEAACPERKYGPFGWVAAISFPFFFAPSFGEFGSAMWKEWGLRFRHAGIPARCCVLHSLDLLRGL</sequence>
<dbReference type="InterPro" id="IPR017946">
    <property type="entry name" value="PLC-like_Pdiesterase_TIM-brl"/>
</dbReference>
<comment type="catalytic activity">
    <reaction evidence="3">
        <text>a sn-glycero-3-phosphodiester + H2O = an alcohol + sn-glycerol 3-phosphate + H(+)</text>
        <dbReference type="Rhea" id="RHEA:12969"/>
        <dbReference type="ChEBI" id="CHEBI:15377"/>
        <dbReference type="ChEBI" id="CHEBI:15378"/>
        <dbReference type="ChEBI" id="CHEBI:30879"/>
        <dbReference type="ChEBI" id="CHEBI:57597"/>
        <dbReference type="ChEBI" id="CHEBI:83408"/>
        <dbReference type="EC" id="3.1.4.46"/>
    </reaction>
</comment>
<dbReference type="GO" id="GO:0006629">
    <property type="term" value="P:lipid metabolic process"/>
    <property type="evidence" value="ECO:0007669"/>
    <property type="project" value="InterPro"/>
</dbReference>
<dbReference type="Pfam" id="PF03009">
    <property type="entry name" value="GDPD"/>
    <property type="match status" value="1"/>
</dbReference>
<organism evidence="6 7">
    <name type="scientific">[Myrmecia] bisecta</name>
    <dbReference type="NCBI Taxonomy" id="41462"/>
    <lineage>
        <taxon>Eukaryota</taxon>
        <taxon>Viridiplantae</taxon>
        <taxon>Chlorophyta</taxon>
        <taxon>core chlorophytes</taxon>
        <taxon>Trebouxiophyceae</taxon>
        <taxon>Trebouxiales</taxon>
        <taxon>Trebouxiaceae</taxon>
        <taxon>Myrmecia</taxon>
    </lineage>
</organism>
<evidence type="ECO:0000313" key="7">
    <source>
        <dbReference type="Proteomes" id="UP001489004"/>
    </source>
</evidence>
<dbReference type="SUPFAM" id="SSF51695">
    <property type="entry name" value="PLC-like phosphodiesterases"/>
    <property type="match status" value="1"/>
</dbReference>
<evidence type="ECO:0000313" key="6">
    <source>
        <dbReference type="EMBL" id="KAK9805574.1"/>
    </source>
</evidence>
<evidence type="ECO:0000256" key="1">
    <source>
        <dbReference type="ARBA" id="ARBA00012247"/>
    </source>
</evidence>
<accession>A0AAW1PCN9</accession>
<dbReference type="EC" id="3.1.4.46" evidence="1"/>
<evidence type="ECO:0000256" key="2">
    <source>
        <dbReference type="ARBA" id="ARBA00022798"/>
    </source>
</evidence>
<keyword evidence="4" id="KW-0812">Transmembrane</keyword>
<dbReference type="PANTHER" id="PTHR46211">
    <property type="entry name" value="GLYCEROPHOSPHORYL DIESTER PHOSPHODIESTERASE"/>
    <property type="match status" value="1"/>
</dbReference>
<feature type="domain" description="GP-PDE" evidence="5">
    <location>
        <begin position="144"/>
        <end position="273"/>
    </location>
</feature>
<name>A0AAW1PCN9_9CHLO</name>
<dbReference type="InterPro" id="IPR030395">
    <property type="entry name" value="GP_PDE_dom"/>
</dbReference>
<protein>
    <recommendedName>
        <fullName evidence="1">glycerophosphodiester phosphodiesterase</fullName>
        <ecNumber evidence="1">3.1.4.46</ecNumber>
    </recommendedName>
</protein>
<proteinExistence type="predicted"/>
<dbReference type="Gene3D" id="3.20.20.190">
    <property type="entry name" value="Phosphatidylinositol (PI) phosphodiesterase"/>
    <property type="match status" value="1"/>
</dbReference>
<dbReference type="GO" id="GO:0008889">
    <property type="term" value="F:glycerophosphodiester phosphodiesterase activity"/>
    <property type="evidence" value="ECO:0007669"/>
    <property type="project" value="UniProtKB-EC"/>
</dbReference>
<dbReference type="AlphaFoldDB" id="A0AAW1PCN9"/>
<evidence type="ECO:0000259" key="5">
    <source>
        <dbReference type="Pfam" id="PF03009"/>
    </source>
</evidence>
<feature type="transmembrane region" description="Helical" evidence="4">
    <location>
        <begin position="100"/>
        <end position="126"/>
    </location>
</feature>
<comment type="caution">
    <text evidence="6">The sequence shown here is derived from an EMBL/GenBank/DDBJ whole genome shotgun (WGS) entry which is preliminary data.</text>
</comment>
<evidence type="ECO:0000256" key="3">
    <source>
        <dbReference type="ARBA" id="ARBA00047512"/>
    </source>
</evidence>
<keyword evidence="4" id="KW-0472">Membrane</keyword>
<keyword evidence="2" id="KW-0319">Glycerol metabolism</keyword>
<dbReference type="Proteomes" id="UP001489004">
    <property type="component" value="Unassembled WGS sequence"/>
</dbReference>
<dbReference type="EMBL" id="JALJOR010000015">
    <property type="protein sequence ID" value="KAK9805574.1"/>
    <property type="molecule type" value="Genomic_DNA"/>
</dbReference>
<gene>
    <name evidence="6" type="ORF">WJX72_006054</name>
</gene>
<feature type="transmembrane region" description="Helical" evidence="4">
    <location>
        <begin position="70"/>
        <end position="88"/>
    </location>
</feature>